<evidence type="ECO:0000313" key="7">
    <source>
        <dbReference type="RefSeq" id="XP_012692544.1"/>
    </source>
</evidence>
<keyword evidence="4 5" id="KW-0472">Membrane</keyword>
<dbReference type="AlphaFoldDB" id="A0A6P3W8V9"/>
<reference evidence="7" key="1">
    <citation type="submission" date="2025-08" db="UniProtKB">
        <authorList>
            <consortium name="RefSeq"/>
        </authorList>
    </citation>
    <scope>IDENTIFICATION</scope>
</reference>
<evidence type="ECO:0000256" key="2">
    <source>
        <dbReference type="ARBA" id="ARBA00022692"/>
    </source>
</evidence>
<evidence type="ECO:0000313" key="6">
    <source>
        <dbReference type="Proteomes" id="UP000515152"/>
    </source>
</evidence>
<evidence type="ECO:0000256" key="1">
    <source>
        <dbReference type="ARBA" id="ARBA00004141"/>
    </source>
</evidence>
<keyword evidence="6" id="KW-1185">Reference proteome</keyword>
<evidence type="ECO:0000256" key="4">
    <source>
        <dbReference type="ARBA" id="ARBA00023136"/>
    </source>
</evidence>
<gene>
    <name evidence="7" type="primary">tmem235b</name>
</gene>
<proteinExistence type="predicted"/>
<evidence type="ECO:0000256" key="5">
    <source>
        <dbReference type="SAM" id="Phobius"/>
    </source>
</evidence>
<name>A0A6P3W8V9_CLUHA</name>
<dbReference type="GeneID" id="105908558"/>
<comment type="subcellular location">
    <subcellularLocation>
        <location evidence="1">Membrane</location>
        <topology evidence="1">Multi-pass membrane protein</topology>
    </subcellularLocation>
</comment>
<sequence length="192" mass="21228">MKITYGSVVVSAGFAGILSFGFLALAIGTEYWYIIDDNRFNYTEDSHSGLWRTHEGETVYSFTADTGSYSDLENYLYSMHTVIAVLLPLSLVMLVFGGICGLVSSLARSSSLLLGTASYILISSLLTLSGVCLYISYSQQAWQETERRMGEEQMARVYTSFGWSLGMAWLSFILEVLTGLLLFLASRMVGPH</sequence>
<dbReference type="Pfam" id="PF13903">
    <property type="entry name" value="Claudin_2"/>
    <property type="match status" value="1"/>
</dbReference>
<dbReference type="PANTHER" id="PTHR20516:SF1">
    <property type="entry name" value="TRANSMEMBRANE PROTEIN 235"/>
    <property type="match status" value="1"/>
</dbReference>
<dbReference type="KEGG" id="char:105908558"/>
<dbReference type="Proteomes" id="UP000515152">
    <property type="component" value="Chromosome 23"/>
</dbReference>
<dbReference type="InterPro" id="IPR039951">
    <property type="entry name" value="TMEM114/TMEM235"/>
</dbReference>
<feature type="transmembrane region" description="Helical" evidence="5">
    <location>
        <begin position="12"/>
        <end position="34"/>
    </location>
</feature>
<dbReference type="RefSeq" id="XP_012692544.1">
    <property type="nucleotide sequence ID" value="XM_012837090.3"/>
</dbReference>
<dbReference type="PANTHER" id="PTHR20516">
    <property type="entry name" value="TRANSMEMBRANE PROTEIN 114/235 FAMILY MEMBER"/>
    <property type="match status" value="1"/>
</dbReference>
<dbReference type="OrthoDB" id="9626630at2759"/>
<feature type="transmembrane region" description="Helical" evidence="5">
    <location>
        <begin position="157"/>
        <end position="184"/>
    </location>
</feature>
<feature type="transmembrane region" description="Helical" evidence="5">
    <location>
        <begin position="75"/>
        <end position="100"/>
    </location>
</feature>
<keyword evidence="3 5" id="KW-1133">Transmembrane helix</keyword>
<accession>A0A6P3W8V9</accession>
<organism evidence="6 7">
    <name type="scientific">Clupea harengus</name>
    <name type="common">Atlantic herring</name>
    <dbReference type="NCBI Taxonomy" id="7950"/>
    <lineage>
        <taxon>Eukaryota</taxon>
        <taxon>Metazoa</taxon>
        <taxon>Chordata</taxon>
        <taxon>Craniata</taxon>
        <taxon>Vertebrata</taxon>
        <taxon>Euteleostomi</taxon>
        <taxon>Actinopterygii</taxon>
        <taxon>Neopterygii</taxon>
        <taxon>Teleostei</taxon>
        <taxon>Clupei</taxon>
        <taxon>Clupeiformes</taxon>
        <taxon>Clupeoidei</taxon>
        <taxon>Clupeidae</taxon>
        <taxon>Clupea</taxon>
    </lineage>
</organism>
<dbReference type="Gene3D" id="1.20.140.150">
    <property type="match status" value="1"/>
</dbReference>
<protein>
    <submittedName>
        <fullName evidence="7">Transmembrane protein 235</fullName>
    </submittedName>
</protein>
<dbReference type="GO" id="GO:0016324">
    <property type="term" value="C:apical plasma membrane"/>
    <property type="evidence" value="ECO:0007669"/>
    <property type="project" value="TreeGrafter"/>
</dbReference>
<dbReference type="InterPro" id="IPR004031">
    <property type="entry name" value="PMP22/EMP/MP20/Claudin"/>
</dbReference>
<keyword evidence="2 5" id="KW-0812">Transmembrane</keyword>
<feature type="transmembrane region" description="Helical" evidence="5">
    <location>
        <begin position="112"/>
        <end position="137"/>
    </location>
</feature>
<evidence type="ECO:0000256" key="3">
    <source>
        <dbReference type="ARBA" id="ARBA00022989"/>
    </source>
</evidence>
<dbReference type="CTD" id="100150722"/>